<dbReference type="InterPro" id="IPR027417">
    <property type="entry name" value="P-loop_NTPase"/>
</dbReference>
<sequence length="608" mass="68383">MSRNQDGSGGPTTRLPDIYASPGNVGVQIDSYRTKDLFNRPRSNKFTTAFQGHMYEDHTLKNAKRMLARELQRKREDDQRVKKLAEYQMQRLEAKVQLDERRKHREYLRRQRAWERQQAMKAASQLALEHSSAVQIQARHRGWRVRRALARQTEAATAIQSNLRRYRAQHQYTLQKLAHRDLQRQSAVKIQSHVRRYVSAKQVRQMKASLQLLVDTPRSLSTGAFISTSPEPASCIPLSPVRSDLRTTAPIKEDGMRPPAGVVHTPTPPPPRPTPPSTTANVILKRVGGGFRRIVQPPQTQLSAMLLSSSRSPMPSLALTPTKKRLAKPQPPQRSFLQRWNEVPSPVAKSLESFIQDPNLVEKLKIVSSPSMEPPVVWRSRDAAELCAAMDASFPVAEPLDFEEMQPPLTPHDVAELTIAMEDMANLHDTVPECFDTDTPFVPLEKPPSRPEVADSLQPLGIAVDPTIFQWLPNALVTQEGEWTVLLDEDFDAKAAHAPISLSPPHNPDDDDDDQRIERSETTSSASSSDIEENECEQATVTTVAAHKHRHRPKSILKKSVVTHPMAPVMAVGSSQFSLRKDPKRTHWKVDHDTCDDILLGGALLPFY</sequence>
<accession>W4H769</accession>
<gene>
    <name evidence="2" type="ORF">H257_01980</name>
</gene>
<feature type="region of interest" description="Disordered" evidence="1">
    <location>
        <begin position="497"/>
        <end position="535"/>
    </location>
</feature>
<name>W4H769_APHAT</name>
<proteinExistence type="predicted"/>
<dbReference type="VEuPathDB" id="FungiDB:H257_01980"/>
<dbReference type="InterPro" id="IPR000048">
    <property type="entry name" value="IQ_motif_EF-hand-BS"/>
</dbReference>
<dbReference type="Pfam" id="PF00612">
    <property type="entry name" value="IQ"/>
    <property type="match status" value="2"/>
</dbReference>
<feature type="region of interest" description="Disordered" evidence="1">
    <location>
        <begin position="251"/>
        <end position="278"/>
    </location>
</feature>
<dbReference type="AlphaFoldDB" id="W4H769"/>
<dbReference type="EMBL" id="KI913116">
    <property type="protein sequence ID" value="ETV86958.1"/>
    <property type="molecule type" value="Genomic_DNA"/>
</dbReference>
<dbReference type="SUPFAM" id="SSF52540">
    <property type="entry name" value="P-loop containing nucleoside triphosphate hydrolases"/>
    <property type="match status" value="1"/>
</dbReference>
<feature type="region of interest" description="Disordered" evidence="1">
    <location>
        <begin position="1"/>
        <end position="20"/>
    </location>
</feature>
<dbReference type="GeneID" id="20803976"/>
<dbReference type="OrthoDB" id="78114at2759"/>
<feature type="compositionally biased region" description="Pro residues" evidence="1">
    <location>
        <begin position="266"/>
        <end position="276"/>
    </location>
</feature>
<organism evidence="2">
    <name type="scientific">Aphanomyces astaci</name>
    <name type="common">Crayfish plague agent</name>
    <dbReference type="NCBI Taxonomy" id="112090"/>
    <lineage>
        <taxon>Eukaryota</taxon>
        <taxon>Sar</taxon>
        <taxon>Stramenopiles</taxon>
        <taxon>Oomycota</taxon>
        <taxon>Saprolegniomycetes</taxon>
        <taxon>Saprolegniales</taxon>
        <taxon>Verrucalvaceae</taxon>
        <taxon>Aphanomyces</taxon>
    </lineage>
</organism>
<dbReference type="RefSeq" id="XP_009823757.1">
    <property type="nucleotide sequence ID" value="XM_009825455.1"/>
</dbReference>
<dbReference type="Gene3D" id="1.20.5.190">
    <property type="match status" value="1"/>
</dbReference>
<reference evidence="2" key="1">
    <citation type="submission" date="2013-12" db="EMBL/GenBank/DDBJ databases">
        <title>The Genome Sequence of Aphanomyces astaci APO3.</title>
        <authorList>
            <consortium name="The Broad Institute Genomics Platform"/>
            <person name="Russ C."/>
            <person name="Tyler B."/>
            <person name="van West P."/>
            <person name="Dieguez-Uribeondo J."/>
            <person name="Young S.K."/>
            <person name="Zeng Q."/>
            <person name="Gargeya S."/>
            <person name="Fitzgerald M."/>
            <person name="Abouelleil A."/>
            <person name="Alvarado L."/>
            <person name="Chapman S.B."/>
            <person name="Gainer-Dewar J."/>
            <person name="Goldberg J."/>
            <person name="Griggs A."/>
            <person name="Gujja S."/>
            <person name="Hansen M."/>
            <person name="Howarth C."/>
            <person name="Imamovic A."/>
            <person name="Ireland A."/>
            <person name="Larimer J."/>
            <person name="McCowan C."/>
            <person name="Murphy C."/>
            <person name="Pearson M."/>
            <person name="Poon T.W."/>
            <person name="Priest M."/>
            <person name="Roberts A."/>
            <person name="Saif S."/>
            <person name="Shea T."/>
            <person name="Sykes S."/>
            <person name="Wortman J."/>
            <person name="Nusbaum C."/>
            <person name="Birren B."/>
        </authorList>
    </citation>
    <scope>NUCLEOTIDE SEQUENCE [LARGE SCALE GENOMIC DNA]</scope>
    <source>
        <strain evidence="2">APO3</strain>
    </source>
</reference>
<dbReference type="SMART" id="SM00015">
    <property type="entry name" value="IQ"/>
    <property type="match status" value="3"/>
</dbReference>
<dbReference type="PROSITE" id="PS50096">
    <property type="entry name" value="IQ"/>
    <property type="match status" value="3"/>
</dbReference>
<evidence type="ECO:0000313" key="2">
    <source>
        <dbReference type="EMBL" id="ETV86958.1"/>
    </source>
</evidence>
<evidence type="ECO:0000256" key="1">
    <source>
        <dbReference type="SAM" id="MobiDB-lite"/>
    </source>
</evidence>
<protein>
    <submittedName>
        <fullName evidence="2">Uncharacterized protein</fullName>
    </submittedName>
</protein>